<evidence type="ECO:0000313" key="3">
    <source>
        <dbReference type="EMBL" id="SCZ19914.1"/>
    </source>
</evidence>
<keyword evidence="1" id="KW-1133">Transmembrane helix</keyword>
<dbReference type="EMBL" id="FMVW01000001">
    <property type="protein sequence ID" value="SCZ19914.1"/>
    <property type="molecule type" value="Genomic_DNA"/>
</dbReference>
<evidence type="ECO:0000313" key="4">
    <source>
        <dbReference type="Proteomes" id="UP000199347"/>
    </source>
</evidence>
<feature type="transmembrane region" description="Helical" evidence="1">
    <location>
        <begin position="20"/>
        <end position="44"/>
    </location>
</feature>
<sequence length="92" mass="10612">MAGRMTRFLGDSPFRVLLRLIVLSVIVGLVLSVLNVHPFDIYYWAERFVMRVYHMGFAVFSDAFGYFLFGALIVVPIFLVMRLFSLMGGRRD</sequence>
<gene>
    <name evidence="3" type="ORF">SAMN03080610_00072</name>
</gene>
<proteinExistence type="predicted"/>
<accession>A0A1G5M537</accession>
<dbReference type="STRING" id="1120955.SAMN03080610_00072"/>
<feature type="domain" description="DUF6460" evidence="2">
    <location>
        <begin position="52"/>
        <end position="86"/>
    </location>
</feature>
<dbReference type="OrthoDB" id="8480887at2"/>
<evidence type="ECO:0000256" key="1">
    <source>
        <dbReference type="SAM" id="Phobius"/>
    </source>
</evidence>
<feature type="transmembrane region" description="Helical" evidence="1">
    <location>
        <begin position="64"/>
        <end position="84"/>
    </location>
</feature>
<name>A0A1G5M537_AFIMA</name>
<keyword evidence="1" id="KW-0812">Transmembrane</keyword>
<organism evidence="3 4">
    <name type="scientific">Afifella marina DSM 2698</name>
    <dbReference type="NCBI Taxonomy" id="1120955"/>
    <lineage>
        <taxon>Bacteria</taxon>
        <taxon>Pseudomonadati</taxon>
        <taxon>Pseudomonadota</taxon>
        <taxon>Alphaproteobacteria</taxon>
        <taxon>Hyphomicrobiales</taxon>
        <taxon>Afifellaceae</taxon>
        <taxon>Afifella</taxon>
    </lineage>
</organism>
<evidence type="ECO:0000259" key="2">
    <source>
        <dbReference type="Pfam" id="PF20061"/>
    </source>
</evidence>
<reference evidence="3 4" key="1">
    <citation type="submission" date="2016-10" db="EMBL/GenBank/DDBJ databases">
        <authorList>
            <person name="de Groot N.N."/>
        </authorList>
    </citation>
    <scope>NUCLEOTIDE SEQUENCE [LARGE SCALE GENOMIC DNA]</scope>
    <source>
        <strain evidence="3 4">DSM 2698</strain>
    </source>
</reference>
<dbReference type="InterPro" id="IPR045594">
    <property type="entry name" value="DUF6460"/>
</dbReference>
<dbReference type="RefSeq" id="WP_092808926.1">
    <property type="nucleotide sequence ID" value="NZ_FMVW01000001.1"/>
</dbReference>
<dbReference type="Proteomes" id="UP000199347">
    <property type="component" value="Unassembled WGS sequence"/>
</dbReference>
<dbReference type="AlphaFoldDB" id="A0A1G5M537"/>
<keyword evidence="4" id="KW-1185">Reference proteome</keyword>
<dbReference type="Pfam" id="PF20061">
    <property type="entry name" value="DUF6460"/>
    <property type="match status" value="1"/>
</dbReference>
<keyword evidence="1" id="KW-0472">Membrane</keyword>
<protein>
    <recommendedName>
        <fullName evidence="2">DUF6460 domain-containing protein</fullName>
    </recommendedName>
</protein>